<feature type="transmembrane region" description="Helical" evidence="1">
    <location>
        <begin position="270"/>
        <end position="288"/>
    </location>
</feature>
<comment type="caution">
    <text evidence="2">The sequence shown here is derived from an EMBL/GenBank/DDBJ whole genome shotgun (WGS) entry which is preliminary data.</text>
</comment>
<dbReference type="EMBL" id="JAGGJA010000011">
    <property type="protein sequence ID" value="MCW9708311.1"/>
    <property type="molecule type" value="Genomic_DNA"/>
</dbReference>
<feature type="transmembrane region" description="Helical" evidence="1">
    <location>
        <begin position="404"/>
        <end position="427"/>
    </location>
</feature>
<protein>
    <recommendedName>
        <fullName evidence="4">Membrane protein involved in the export of O-antigen and teichoic acid</fullName>
    </recommendedName>
</protein>
<keyword evidence="1" id="KW-0472">Membrane</keyword>
<evidence type="ECO:0000313" key="2">
    <source>
        <dbReference type="EMBL" id="MCW9708311.1"/>
    </source>
</evidence>
<dbReference type="Proteomes" id="UP001207918">
    <property type="component" value="Unassembled WGS sequence"/>
</dbReference>
<feature type="transmembrane region" description="Helical" evidence="1">
    <location>
        <begin position="481"/>
        <end position="499"/>
    </location>
</feature>
<feature type="transmembrane region" description="Helical" evidence="1">
    <location>
        <begin position="505"/>
        <end position="528"/>
    </location>
</feature>
<keyword evidence="3" id="KW-1185">Reference proteome</keyword>
<feature type="transmembrane region" description="Helical" evidence="1">
    <location>
        <begin position="359"/>
        <end position="383"/>
    </location>
</feature>
<dbReference type="RefSeq" id="WP_265767098.1">
    <property type="nucleotide sequence ID" value="NZ_JAGGJA010000011.1"/>
</dbReference>
<feature type="transmembrane region" description="Helical" evidence="1">
    <location>
        <begin position="317"/>
        <end position="339"/>
    </location>
</feature>
<feature type="transmembrane region" description="Helical" evidence="1">
    <location>
        <begin position="452"/>
        <end position="474"/>
    </location>
</feature>
<proteinExistence type="predicted"/>
<accession>A0ABT3PR42</accession>
<gene>
    <name evidence="2" type="ORF">J6I44_15700</name>
</gene>
<evidence type="ECO:0000313" key="3">
    <source>
        <dbReference type="Proteomes" id="UP001207918"/>
    </source>
</evidence>
<keyword evidence="1" id="KW-1133">Transmembrane helix</keyword>
<feature type="transmembrane region" description="Helical" evidence="1">
    <location>
        <begin position="189"/>
        <end position="209"/>
    </location>
</feature>
<organism evidence="2 3">
    <name type="scientific">Fodinibius salsisoli</name>
    <dbReference type="NCBI Taxonomy" id="2820877"/>
    <lineage>
        <taxon>Bacteria</taxon>
        <taxon>Pseudomonadati</taxon>
        <taxon>Balneolota</taxon>
        <taxon>Balneolia</taxon>
        <taxon>Balneolales</taxon>
        <taxon>Balneolaceae</taxon>
        <taxon>Fodinibius</taxon>
    </lineage>
</organism>
<evidence type="ECO:0000256" key="1">
    <source>
        <dbReference type="SAM" id="Phobius"/>
    </source>
</evidence>
<reference evidence="2 3" key="1">
    <citation type="submission" date="2021-03" db="EMBL/GenBank/DDBJ databases">
        <title>Aliifodinibius sp. nov., a new bacterium isolated from saline soil.</title>
        <authorList>
            <person name="Galisteo C."/>
            <person name="De La Haba R."/>
            <person name="Sanchez-Porro C."/>
            <person name="Ventosa A."/>
        </authorList>
    </citation>
    <scope>NUCLEOTIDE SEQUENCE [LARGE SCALE GENOMIC DNA]</scope>
    <source>
        <strain evidence="2 3">1BSP15-2V2</strain>
    </source>
</reference>
<name>A0ABT3PR42_9BACT</name>
<feature type="transmembrane region" description="Helical" evidence="1">
    <location>
        <begin position="142"/>
        <end position="162"/>
    </location>
</feature>
<keyword evidence="1" id="KW-0812">Transmembrane</keyword>
<feature type="transmembrane region" description="Helical" evidence="1">
    <location>
        <begin position="215"/>
        <end position="234"/>
    </location>
</feature>
<feature type="transmembrane region" description="Helical" evidence="1">
    <location>
        <begin position="241"/>
        <end position="258"/>
    </location>
</feature>
<sequence>MSKQADTENIAIDSLAELKSEVYELTGNPISVWAVAATIESLGIREIDAQQEFGYESIFDLAQDIYASLKEEVKESGTSETEFIVEEELSLFSGWDQFKLFLKYYSRGLLFSLPMMSQIAAVLLFRYSLWAWLEFNEAQATVVAFGTITAFVITGGFVQVLGRSVSSYMSSKNYFLAFEATKEIIKKGVWAIAGAVILFYVLNIIIPFYPNRMLILGLIYMVLISLLLLGSSILYALKRRLSILVIIVAGTVLVIFNMDVLNMGIYVSQWTAMLATTALLAGYAVFYFKFQIRNKQQNIVAQTLPEPEVRYYINFRYFLYGLSYFLFLFLDRILAWSAGEVPPPYIIWFNTPYELGMDWALITLVLSIAVLEYSVHAFSKALIPLQEKASFSQLKQFNKYFKRLYLKQLILLTVVGIISIVVTYYAINSLVVFEDTIPEIRDFFNHFMTTKVFWIASISYLFLNIGLLHALFFFTLSRPAFAMYSLLAGLVVNLGVGYICSRMIAIEYATIGLLAGSIVFAAVSGAMARKLFKRLDYYYYSAF</sequence>
<feature type="transmembrane region" description="Helical" evidence="1">
    <location>
        <begin position="109"/>
        <end position="130"/>
    </location>
</feature>
<evidence type="ECO:0008006" key="4">
    <source>
        <dbReference type="Google" id="ProtNLM"/>
    </source>
</evidence>